<feature type="transmembrane region" description="Helical" evidence="1">
    <location>
        <begin position="405"/>
        <end position="429"/>
    </location>
</feature>
<dbReference type="PANTHER" id="PTHR46825">
    <property type="entry name" value="D-ALANYL-D-ALANINE-CARBOXYPEPTIDASE/ENDOPEPTIDASE AMPH"/>
    <property type="match status" value="1"/>
</dbReference>
<dbReference type="EMBL" id="JAFBBZ010000001">
    <property type="protein sequence ID" value="MBM7508476.1"/>
    <property type="molecule type" value="Genomic_DNA"/>
</dbReference>
<evidence type="ECO:0000313" key="5">
    <source>
        <dbReference type="Proteomes" id="UP000732378"/>
    </source>
</evidence>
<dbReference type="RefSeq" id="WP_193669576.1">
    <property type="nucleotide sequence ID" value="NZ_JACDTV010000009.1"/>
</dbReference>
<reference evidence="4 5" key="1">
    <citation type="submission" date="2021-01" db="EMBL/GenBank/DDBJ databases">
        <title>Sequencing the genomes of 1000 actinobacteria strains.</title>
        <authorList>
            <person name="Klenk H.-P."/>
        </authorList>
    </citation>
    <scope>NUCLEOTIDE SEQUENCE [LARGE SCALE GENOMIC DNA]</scope>
    <source>
        <strain evidence="4 5">DSM 18239</strain>
    </source>
</reference>
<feature type="transmembrane region" description="Helical" evidence="1">
    <location>
        <begin position="373"/>
        <end position="393"/>
    </location>
</feature>
<evidence type="ECO:0000256" key="2">
    <source>
        <dbReference type="SAM" id="SignalP"/>
    </source>
</evidence>
<sequence length="480" mass="50598">MLARLVVVLAALAVLVTGTASPGSAQGSVEGLDAVVEQEMSAAGVPGVAYAVVTEGQPTSVGARGVRRLGEDDEVTPDTPFVIGSISKSFTALAVMQLVEAGELDLDTTLAETLDELADRPAADVTTRQLLSHTSGFSTLQGNASYPRVEGSDALERRVAHLADVAPAHEPGERWEYSNLNYQLLGRVVEVVSGQPYDAYVAAHVLRPLGMTHSFVADGQVHDEMATGHRPWFGTRRALAPGPTERVSAPQGGVVASAADLARYLQTMMNGRDDVLSAEGKAQMMRPAGPASPHYGLGWFVDPGSGQVWHGGTTPGVETLATMRPDRGTGAVVLANAGSGIGFGETTQLLNAVTATALDLDYDGEGSRWSQKALYVALLLLPVGYLLSMLWAWRHRGALRAKSGVAGRFSLWFPLLTTTAAAWVLLFLVPRLFGAPLATIRLFQPDLGLVLLAGALTGVAWAVLRLAVAHTGRTRPAEQT</sequence>
<evidence type="ECO:0000256" key="1">
    <source>
        <dbReference type="SAM" id="Phobius"/>
    </source>
</evidence>
<gene>
    <name evidence="4" type="ORF">JOE61_002290</name>
</gene>
<evidence type="ECO:0000313" key="4">
    <source>
        <dbReference type="EMBL" id="MBM7508476.1"/>
    </source>
</evidence>
<keyword evidence="1" id="KW-1133">Transmembrane helix</keyword>
<feature type="signal peptide" evidence="2">
    <location>
        <begin position="1"/>
        <end position="25"/>
    </location>
</feature>
<organism evidence="4 5">
    <name type="scientific">Nocardioides salarius</name>
    <dbReference type="NCBI Taxonomy" id="374513"/>
    <lineage>
        <taxon>Bacteria</taxon>
        <taxon>Bacillati</taxon>
        <taxon>Actinomycetota</taxon>
        <taxon>Actinomycetes</taxon>
        <taxon>Propionibacteriales</taxon>
        <taxon>Nocardioidaceae</taxon>
        <taxon>Nocardioides</taxon>
    </lineage>
</organism>
<dbReference type="InterPro" id="IPR001466">
    <property type="entry name" value="Beta-lactam-related"/>
</dbReference>
<dbReference type="PANTHER" id="PTHR46825:SF9">
    <property type="entry name" value="BETA-LACTAMASE-RELATED DOMAIN-CONTAINING PROTEIN"/>
    <property type="match status" value="1"/>
</dbReference>
<feature type="chain" id="PRO_5045363032" evidence="2">
    <location>
        <begin position="26"/>
        <end position="480"/>
    </location>
</feature>
<dbReference type="Proteomes" id="UP000732378">
    <property type="component" value="Unassembled WGS sequence"/>
</dbReference>
<protein>
    <submittedName>
        <fullName evidence="4">CubicO group peptidase (Beta-lactamase class C family)</fullName>
    </submittedName>
</protein>
<keyword evidence="2" id="KW-0732">Signal</keyword>
<evidence type="ECO:0000259" key="3">
    <source>
        <dbReference type="Pfam" id="PF00144"/>
    </source>
</evidence>
<proteinExistence type="predicted"/>
<accession>A0ABS2MBB8</accession>
<dbReference type="Pfam" id="PF00144">
    <property type="entry name" value="Beta-lactamase"/>
    <property type="match status" value="1"/>
</dbReference>
<dbReference type="Gene3D" id="3.40.710.10">
    <property type="entry name" value="DD-peptidase/beta-lactamase superfamily"/>
    <property type="match status" value="1"/>
</dbReference>
<dbReference type="InterPro" id="IPR050491">
    <property type="entry name" value="AmpC-like"/>
</dbReference>
<feature type="transmembrane region" description="Helical" evidence="1">
    <location>
        <begin position="449"/>
        <end position="468"/>
    </location>
</feature>
<name>A0ABS2MBB8_9ACTN</name>
<dbReference type="InterPro" id="IPR012338">
    <property type="entry name" value="Beta-lactam/transpept-like"/>
</dbReference>
<keyword evidence="1" id="KW-0812">Transmembrane</keyword>
<keyword evidence="5" id="KW-1185">Reference proteome</keyword>
<feature type="domain" description="Beta-lactamase-related" evidence="3">
    <location>
        <begin position="32"/>
        <end position="346"/>
    </location>
</feature>
<comment type="caution">
    <text evidence="4">The sequence shown here is derived from an EMBL/GenBank/DDBJ whole genome shotgun (WGS) entry which is preliminary data.</text>
</comment>
<dbReference type="SUPFAM" id="SSF56601">
    <property type="entry name" value="beta-lactamase/transpeptidase-like"/>
    <property type="match status" value="1"/>
</dbReference>
<keyword evidence="1" id="KW-0472">Membrane</keyword>